<feature type="domain" description="HicB-like antitoxin of toxin-antitoxin system" evidence="1">
    <location>
        <begin position="3"/>
        <end position="126"/>
    </location>
</feature>
<accession>A0A0K6ISZ9</accession>
<dbReference type="EMBL" id="CYHG01000016">
    <property type="protein sequence ID" value="CUB06230.1"/>
    <property type="molecule type" value="Genomic_DNA"/>
</dbReference>
<dbReference type="RefSeq" id="WP_055464478.1">
    <property type="nucleotide sequence ID" value="NZ_CYHG01000016.1"/>
</dbReference>
<dbReference type="CDD" id="cd22231">
    <property type="entry name" value="RHH_NikR_HicB-like"/>
    <property type="match status" value="1"/>
</dbReference>
<keyword evidence="3" id="KW-1185">Reference proteome</keyword>
<dbReference type="InterPro" id="IPR031807">
    <property type="entry name" value="HicB-like"/>
</dbReference>
<gene>
    <name evidence="2" type="ORF">Ga0061065_11634</name>
</gene>
<dbReference type="InterPro" id="IPR035069">
    <property type="entry name" value="TTHA1013/TTHA0281-like"/>
</dbReference>
<dbReference type="InterPro" id="IPR051404">
    <property type="entry name" value="TA_system_antitoxin"/>
</dbReference>
<proteinExistence type="predicted"/>
<protein>
    <submittedName>
        <fullName evidence="2">Predicted nuclease of the RNAse H fold, HicB family</fullName>
    </submittedName>
</protein>
<dbReference type="PANTHER" id="PTHR34504:SF4">
    <property type="entry name" value="ANTITOXIN HICB"/>
    <property type="match status" value="1"/>
</dbReference>
<dbReference type="OrthoDB" id="9807959at2"/>
<reference evidence="3" key="1">
    <citation type="submission" date="2015-08" db="EMBL/GenBank/DDBJ databases">
        <authorList>
            <person name="Varghese N."/>
        </authorList>
    </citation>
    <scope>NUCLEOTIDE SEQUENCE [LARGE SCALE GENOMIC DNA]</scope>
    <source>
        <strain evidence="3">JCM 18476</strain>
    </source>
</reference>
<evidence type="ECO:0000313" key="3">
    <source>
        <dbReference type="Proteomes" id="UP000182769"/>
    </source>
</evidence>
<dbReference type="Gene3D" id="3.30.160.250">
    <property type="match status" value="1"/>
</dbReference>
<evidence type="ECO:0000259" key="1">
    <source>
        <dbReference type="Pfam" id="PF15919"/>
    </source>
</evidence>
<name>A0A0K6ISZ9_9GAMM</name>
<dbReference type="Pfam" id="PF15919">
    <property type="entry name" value="HicB_lk_antitox"/>
    <property type="match status" value="1"/>
</dbReference>
<dbReference type="AlphaFoldDB" id="A0A0K6ISZ9"/>
<evidence type="ECO:0000313" key="2">
    <source>
        <dbReference type="EMBL" id="CUB06230.1"/>
    </source>
</evidence>
<sequence length="134" mass="14622">MKYPIVLHTDNGVSYGVTVPDIPGCFSAGDTFDEALEMAEEAIFSHLELILEDGEDIPLASPIAELKDNPDYRDGVWAIVNVDITPLLGKSEKINVTLPHLLITKIDKVVAANPKYKSRSGFLAEASKRVLNLS</sequence>
<dbReference type="STRING" id="1137284.GCA_001418205_03465"/>
<organism evidence="2 3">
    <name type="scientific">Marinomonas fungiae</name>
    <dbReference type="NCBI Taxonomy" id="1137284"/>
    <lineage>
        <taxon>Bacteria</taxon>
        <taxon>Pseudomonadati</taxon>
        <taxon>Pseudomonadota</taxon>
        <taxon>Gammaproteobacteria</taxon>
        <taxon>Oceanospirillales</taxon>
        <taxon>Oceanospirillaceae</taxon>
        <taxon>Marinomonas</taxon>
    </lineage>
</organism>
<dbReference type="SUPFAM" id="SSF143100">
    <property type="entry name" value="TTHA1013/TTHA0281-like"/>
    <property type="match status" value="1"/>
</dbReference>
<dbReference type="PANTHER" id="PTHR34504">
    <property type="entry name" value="ANTITOXIN HICB"/>
    <property type="match status" value="1"/>
</dbReference>
<dbReference type="Proteomes" id="UP000182769">
    <property type="component" value="Unassembled WGS sequence"/>
</dbReference>